<comment type="similarity">
    <text evidence="2">Belongs to the bacterial solute-binding protein 5 family.</text>
</comment>
<dbReference type="InterPro" id="IPR039424">
    <property type="entry name" value="SBP_5"/>
</dbReference>
<gene>
    <name evidence="6" type="ORF">B1A_00272</name>
</gene>
<reference evidence="6" key="1">
    <citation type="submission" date="2013-08" db="EMBL/GenBank/DDBJ databases">
        <authorList>
            <person name="Mendez C."/>
            <person name="Richter M."/>
            <person name="Ferrer M."/>
            <person name="Sanchez J."/>
        </authorList>
    </citation>
    <scope>NUCLEOTIDE SEQUENCE</scope>
</reference>
<comment type="subcellular location">
    <subcellularLocation>
        <location evidence="1">Cell envelope</location>
    </subcellularLocation>
</comment>
<evidence type="ECO:0000256" key="1">
    <source>
        <dbReference type="ARBA" id="ARBA00004196"/>
    </source>
</evidence>
<dbReference type="GO" id="GO:1904680">
    <property type="term" value="F:peptide transmembrane transporter activity"/>
    <property type="evidence" value="ECO:0007669"/>
    <property type="project" value="TreeGrafter"/>
</dbReference>
<evidence type="ECO:0000256" key="4">
    <source>
        <dbReference type="ARBA" id="ARBA00022729"/>
    </source>
</evidence>
<dbReference type="Pfam" id="PF00496">
    <property type="entry name" value="SBP_bac_5"/>
    <property type="match status" value="1"/>
</dbReference>
<proteinExistence type="inferred from homology"/>
<accession>T1CGQ8</accession>
<feature type="non-terminal residue" evidence="6">
    <location>
        <position position="1"/>
    </location>
</feature>
<protein>
    <submittedName>
        <fullName evidence="6">Extracellular solute-binding protein family 5</fullName>
    </submittedName>
</protein>
<comment type="caution">
    <text evidence="6">The sequence shown here is derived from an EMBL/GenBank/DDBJ whole genome shotgun (WGS) entry which is preliminary data.</text>
</comment>
<keyword evidence="3" id="KW-0813">Transport</keyword>
<organism evidence="6">
    <name type="scientific">mine drainage metagenome</name>
    <dbReference type="NCBI Taxonomy" id="410659"/>
    <lineage>
        <taxon>unclassified sequences</taxon>
        <taxon>metagenomes</taxon>
        <taxon>ecological metagenomes</taxon>
    </lineage>
</organism>
<feature type="non-terminal residue" evidence="6">
    <location>
        <position position="202"/>
    </location>
</feature>
<evidence type="ECO:0000313" key="6">
    <source>
        <dbReference type="EMBL" id="EQD81018.1"/>
    </source>
</evidence>
<reference evidence="6" key="2">
    <citation type="journal article" date="2014" name="ISME J.">
        <title>Microbial stratification in low pH oxic and suboxic macroscopic growths along an acid mine drainage.</title>
        <authorList>
            <person name="Mendez-Garcia C."/>
            <person name="Mesa V."/>
            <person name="Sprenger R.R."/>
            <person name="Richter M."/>
            <person name="Diez M.S."/>
            <person name="Solano J."/>
            <person name="Bargiela R."/>
            <person name="Golyshina O.V."/>
            <person name="Manteca A."/>
            <person name="Ramos J.L."/>
            <person name="Gallego J.R."/>
            <person name="Llorente I."/>
            <person name="Martins Dos Santos V.A."/>
            <person name="Jensen O.N."/>
            <person name="Pelaez A.I."/>
            <person name="Sanchez J."/>
            <person name="Ferrer M."/>
        </authorList>
    </citation>
    <scope>NUCLEOTIDE SEQUENCE</scope>
</reference>
<dbReference type="GO" id="GO:0030313">
    <property type="term" value="C:cell envelope"/>
    <property type="evidence" value="ECO:0007669"/>
    <property type="project" value="UniProtKB-SubCell"/>
</dbReference>
<dbReference type="PANTHER" id="PTHR30290:SF10">
    <property type="entry name" value="PERIPLASMIC OLIGOPEPTIDE-BINDING PROTEIN-RELATED"/>
    <property type="match status" value="1"/>
</dbReference>
<dbReference type="PANTHER" id="PTHR30290">
    <property type="entry name" value="PERIPLASMIC BINDING COMPONENT OF ABC TRANSPORTER"/>
    <property type="match status" value="1"/>
</dbReference>
<dbReference type="GO" id="GO:0015833">
    <property type="term" value="P:peptide transport"/>
    <property type="evidence" value="ECO:0007669"/>
    <property type="project" value="TreeGrafter"/>
</dbReference>
<dbReference type="SUPFAM" id="SSF53850">
    <property type="entry name" value="Periplasmic binding protein-like II"/>
    <property type="match status" value="1"/>
</dbReference>
<dbReference type="Gene3D" id="3.10.105.10">
    <property type="entry name" value="Dipeptide-binding Protein, Domain 3"/>
    <property type="match status" value="1"/>
</dbReference>
<dbReference type="AlphaFoldDB" id="T1CGQ8"/>
<dbReference type="EMBL" id="AUZX01000205">
    <property type="protein sequence ID" value="EQD81018.1"/>
    <property type="molecule type" value="Genomic_DNA"/>
</dbReference>
<evidence type="ECO:0000256" key="3">
    <source>
        <dbReference type="ARBA" id="ARBA00022448"/>
    </source>
</evidence>
<dbReference type="InterPro" id="IPR000914">
    <property type="entry name" value="SBP_5_dom"/>
</dbReference>
<evidence type="ECO:0000259" key="5">
    <source>
        <dbReference type="Pfam" id="PF00496"/>
    </source>
</evidence>
<name>T1CGQ8_9ZZZZ</name>
<dbReference type="Gene3D" id="3.40.190.10">
    <property type="entry name" value="Periplasmic binding protein-like II"/>
    <property type="match status" value="1"/>
</dbReference>
<feature type="domain" description="Solute-binding protein family 5" evidence="5">
    <location>
        <begin position="2"/>
        <end position="200"/>
    </location>
</feature>
<keyword evidence="4" id="KW-0732">Signal</keyword>
<evidence type="ECO:0000256" key="2">
    <source>
        <dbReference type="ARBA" id="ARBA00005695"/>
    </source>
</evidence>
<sequence length="202" mass="22703">FQGMSPNQYWSFVPNPAYNGTKTTLKKVVFDYESSVTSEFASLKNGQVNIGYIDPTMVGSQSQLSGVKLTPQYGWQFDYAQINETGKGPGATKYFNQPYVRQALQMGVDQLGMIKHLQHGYGVPTIETVPSQPPNTIYDKSLKNPWPYSPANGQKLLEQHGWKMQKGVLTKNGTKFAFTFVYVTGSPIVQYEAELLKQDWLK</sequence>